<dbReference type="eggNOG" id="COG0110">
    <property type="taxonomic scope" value="Bacteria"/>
</dbReference>
<evidence type="ECO:0000256" key="2">
    <source>
        <dbReference type="ARBA" id="ARBA00022679"/>
    </source>
</evidence>
<comment type="caution">
    <text evidence="6">The sequence shown here is derived from an EMBL/GenBank/DDBJ whole genome shotgun (WGS) entry which is preliminary data.</text>
</comment>
<proteinExistence type="inferred from homology"/>
<sequence length="219" mass="24271">MHGPNPDALYPLAGFPRVVFLKNFITKPNIEVGNFSYYDDPDGAERFEERNVLHHFDFYGDRLVIGRFVAIGSGTRFVMNGANHAMGGFSTYPFNIFGEGWEKGFDMASWTGQSRGDTKIEDDVWFGMDCTVMPGVTIGAGAIVATNSTLVSNVPAYAVVGGNPARVIRMRYNEETIARLLAIAWWTWSAEEISSNLDLIRGDDLDALEQVAKQRKSMA</sequence>
<dbReference type="PANTHER" id="PTHR43300">
    <property type="entry name" value="ACETYLTRANSFERASE"/>
    <property type="match status" value="1"/>
</dbReference>
<dbReference type="PANTHER" id="PTHR43300:SF11">
    <property type="entry name" value="ACETYLTRANSFERASE RV3034C-RELATED"/>
    <property type="match status" value="1"/>
</dbReference>
<reference evidence="6 7" key="1">
    <citation type="journal article" date="2010" name="J. Bacteriol.">
        <title>Genome sequence of Fulvimarina pelagi HTCC2506T, a Mn(II)-oxidizing alphaproteobacterium possessing an aerobic anoxygenic photosynthetic gene cluster and Xanthorhodopsin.</title>
        <authorList>
            <person name="Kang I."/>
            <person name="Oh H.M."/>
            <person name="Lim S.I."/>
            <person name="Ferriera S."/>
            <person name="Giovannoni S.J."/>
            <person name="Cho J.C."/>
        </authorList>
    </citation>
    <scope>NUCLEOTIDE SEQUENCE [LARGE SCALE GENOMIC DNA]</scope>
    <source>
        <strain evidence="6 7">HTCC2506</strain>
    </source>
</reference>
<dbReference type="HOGENOM" id="CLU_051638_5_3_5"/>
<name>Q0G0U1_9HYPH</name>
<evidence type="ECO:0000256" key="5">
    <source>
        <dbReference type="ARBA" id="ARBA00023315"/>
    </source>
</evidence>
<dbReference type="Gene3D" id="2.160.10.10">
    <property type="entry name" value="Hexapeptide repeat proteins"/>
    <property type="match status" value="1"/>
</dbReference>
<dbReference type="InterPro" id="IPR050179">
    <property type="entry name" value="Trans_hexapeptide_repeat"/>
</dbReference>
<dbReference type="Pfam" id="PF00132">
    <property type="entry name" value="Hexapep"/>
    <property type="match status" value="1"/>
</dbReference>
<keyword evidence="4" id="KW-0046">Antibiotic resistance</keyword>
<dbReference type="Proteomes" id="UP000004310">
    <property type="component" value="Unassembled WGS sequence"/>
</dbReference>
<keyword evidence="3" id="KW-0677">Repeat</keyword>
<dbReference type="InterPro" id="IPR011004">
    <property type="entry name" value="Trimer_LpxA-like_sf"/>
</dbReference>
<dbReference type="STRING" id="217511.GCA_001463845_01975"/>
<dbReference type="SUPFAM" id="SSF51161">
    <property type="entry name" value="Trimeric LpxA-like enzymes"/>
    <property type="match status" value="1"/>
</dbReference>
<gene>
    <name evidence="6" type="ORF">FP2506_18459</name>
</gene>
<dbReference type="CDD" id="cd03349">
    <property type="entry name" value="LbH_XAT"/>
    <property type="match status" value="1"/>
</dbReference>
<comment type="similarity">
    <text evidence="1">Belongs to the transferase hexapeptide repeat family.</text>
</comment>
<accession>Q0G0U1</accession>
<dbReference type="GO" id="GO:0016746">
    <property type="term" value="F:acyltransferase activity"/>
    <property type="evidence" value="ECO:0007669"/>
    <property type="project" value="UniProtKB-KW"/>
</dbReference>
<evidence type="ECO:0000313" key="6">
    <source>
        <dbReference type="EMBL" id="EAU40898.1"/>
    </source>
</evidence>
<dbReference type="RefSeq" id="WP_007068806.1">
    <property type="nucleotide sequence ID" value="NZ_DS022272.1"/>
</dbReference>
<organism evidence="6 7">
    <name type="scientific">Fulvimarina pelagi HTCC2506</name>
    <dbReference type="NCBI Taxonomy" id="314231"/>
    <lineage>
        <taxon>Bacteria</taxon>
        <taxon>Pseudomonadati</taxon>
        <taxon>Pseudomonadota</taxon>
        <taxon>Alphaproteobacteria</taxon>
        <taxon>Hyphomicrobiales</taxon>
        <taxon>Aurantimonadaceae</taxon>
        <taxon>Fulvimarina</taxon>
    </lineage>
</organism>
<dbReference type="InterPro" id="IPR001451">
    <property type="entry name" value="Hexapep"/>
</dbReference>
<protein>
    <submittedName>
        <fullName evidence="6">Streptogramin A acetyl transferase</fullName>
    </submittedName>
</protein>
<evidence type="ECO:0000313" key="7">
    <source>
        <dbReference type="Proteomes" id="UP000004310"/>
    </source>
</evidence>
<keyword evidence="7" id="KW-1185">Reference proteome</keyword>
<dbReference type="FunFam" id="2.160.10.10:FF:000037">
    <property type="entry name" value="Streptogramin A acetyltransferase"/>
    <property type="match status" value="1"/>
</dbReference>
<evidence type="ECO:0000256" key="1">
    <source>
        <dbReference type="ARBA" id="ARBA00007274"/>
    </source>
</evidence>
<evidence type="ECO:0000256" key="3">
    <source>
        <dbReference type="ARBA" id="ARBA00022737"/>
    </source>
</evidence>
<evidence type="ECO:0000256" key="4">
    <source>
        <dbReference type="ARBA" id="ARBA00023251"/>
    </source>
</evidence>
<dbReference type="EMBL" id="AATP01000005">
    <property type="protein sequence ID" value="EAU40898.1"/>
    <property type="molecule type" value="Genomic_DNA"/>
</dbReference>
<dbReference type="GO" id="GO:0046677">
    <property type="term" value="P:response to antibiotic"/>
    <property type="evidence" value="ECO:0007669"/>
    <property type="project" value="UniProtKB-KW"/>
</dbReference>
<dbReference type="AlphaFoldDB" id="Q0G0U1"/>
<keyword evidence="2 6" id="KW-0808">Transferase</keyword>
<keyword evidence="5" id="KW-0012">Acyltransferase</keyword>